<keyword evidence="7 8" id="KW-0539">Nucleus</keyword>
<comment type="similarity">
    <text evidence="2">Belongs to the TALE/BELL homeobox family.</text>
</comment>
<keyword evidence="3" id="KW-0805">Transcription regulation</keyword>
<dbReference type="InterPro" id="IPR009057">
    <property type="entry name" value="Homeodomain-like_sf"/>
</dbReference>
<accession>A0AAN7K413</accession>
<evidence type="ECO:0000256" key="6">
    <source>
        <dbReference type="ARBA" id="ARBA00023163"/>
    </source>
</evidence>
<dbReference type="Proteomes" id="UP001345219">
    <property type="component" value="Chromosome 15"/>
</dbReference>
<evidence type="ECO:0000313" key="11">
    <source>
        <dbReference type="EMBL" id="KAK4757859.1"/>
    </source>
</evidence>
<comment type="caution">
    <text evidence="11">The sequence shown here is derived from an EMBL/GenBank/DDBJ whole genome shotgun (WGS) entry which is preliminary data.</text>
</comment>
<dbReference type="GO" id="GO:0006355">
    <property type="term" value="P:regulation of DNA-templated transcription"/>
    <property type="evidence" value="ECO:0007669"/>
    <property type="project" value="InterPro"/>
</dbReference>
<proteinExistence type="inferred from homology"/>
<dbReference type="GO" id="GO:0005634">
    <property type="term" value="C:nucleus"/>
    <property type="evidence" value="ECO:0007669"/>
    <property type="project" value="UniProtKB-SubCell"/>
</dbReference>
<evidence type="ECO:0000256" key="9">
    <source>
        <dbReference type="SAM" id="MobiDB-lite"/>
    </source>
</evidence>
<dbReference type="Pfam" id="PF05920">
    <property type="entry name" value="Homeobox_KN"/>
    <property type="match status" value="1"/>
</dbReference>
<evidence type="ECO:0000256" key="1">
    <source>
        <dbReference type="ARBA" id="ARBA00004123"/>
    </source>
</evidence>
<dbReference type="InterPro" id="IPR001356">
    <property type="entry name" value="HD"/>
</dbReference>
<dbReference type="SUPFAM" id="SSF46689">
    <property type="entry name" value="Homeodomain-like"/>
    <property type="match status" value="1"/>
</dbReference>
<organism evidence="11 12">
    <name type="scientific">Trapa incisa</name>
    <dbReference type="NCBI Taxonomy" id="236973"/>
    <lineage>
        <taxon>Eukaryota</taxon>
        <taxon>Viridiplantae</taxon>
        <taxon>Streptophyta</taxon>
        <taxon>Embryophyta</taxon>
        <taxon>Tracheophyta</taxon>
        <taxon>Spermatophyta</taxon>
        <taxon>Magnoliopsida</taxon>
        <taxon>eudicotyledons</taxon>
        <taxon>Gunneridae</taxon>
        <taxon>Pentapetalae</taxon>
        <taxon>rosids</taxon>
        <taxon>malvids</taxon>
        <taxon>Myrtales</taxon>
        <taxon>Lythraceae</taxon>
        <taxon>Trapa</taxon>
    </lineage>
</organism>
<keyword evidence="5 8" id="KW-0371">Homeobox</keyword>
<evidence type="ECO:0000313" key="12">
    <source>
        <dbReference type="Proteomes" id="UP001345219"/>
    </source>
</evidence>
<evidence type="ECO:0000256" key="4">
    <source>
        <dbReference type="ARBA" id="ARBA00023125"/>
    </source>
</evidence>
<keyword evidence="4 8" id="KW-0238">DNA-binding</keyword>
<dbReference type="InterPro" id="IPR008422">
    <property type="entry name" value="KN_HD"/>
</dbReference>
<evidence type="ECO:0000259" key="10">
    <source>
        <dbReference type="PROSITE" id="PS50071"/>
    </source>
</evidence>
<evidence type="ECO:0000256" key="8">
    <source>
        <dbReference type="PROSITE-ProRule" id="PRU00108"/>
    </source>
</evidence>
<dbReference type="InterPro" id="IPR050224">
    <property type="entry name" value="TALE_homeobox"/>
</dbReference>
<comment type="subcellular location">
    <subcellularLocation>
        <location evidence="1 8">Nucleus</location>
    </subcellularLocation>
</comment>
<dbReference type="Gene3D" id="1.10.10.60">
    <property type="entry name" value="Homeodomain-like"/>
    <property type="match status" value="1"/>
</dbReference>
<evidence type="ECO:0000256" key="7">
    <source>
        <dbReference type="ARBA" id="ARBA00023242"/>
    </source>
</evidence>
<keyword evidence="6" id="KW-0804">Transcription</keyword>
<dbReference type="CDD" id="cd00086">
    <property type="entry name" value="homeodomain"/>
    <property type="match status" value="1"/>
</dbReference>
<evidence type="ECO:0000256" key="3">
    <source>
        <dbReference type="ARBA" id="ARBA00023015"/>
    </source>
</evidence>
<dbReference type="PANTHER" id="PTHR11850">
    <property type="entry name" value="HOMEOBOX PROTEIN TRANSCRIPTION FACTORS"/>
    <property type="match status" value="1"/>
</dbReference>
<dbReference type="Pfam" id="PF07526">
    <property type="entry name" value="POX"/>
    <property type="match status" value="1"/>
</dbReference>
<feature type="domain" description="Homeobox" evidence="10">
    <location>
        <begin position="387"/>
        <end position="450"/>
    </location>
</feature>
<dbReference type="EMBL" id="JAXIOK010000012">
    <property type="protein sequence ID" value="KAK4757859.1"/>
    <property type="molecule type" value="Genomic_DNA"/>
</dbReference>
<sequence>MYGDYTSMHGKNSSSGPAPNSLIPSDGLSNMASFPVIPMLEGHPVSSDLQGQFHVNPNLPFSSLGRCFIGNSSQRSPVQEFPGDGLIPSIATANLLNARQENSSLNFMEASSSSLGACGHEDIANAFPFPGNLDPNVLWVSSQGLNTKSDTAYFLQNPSRELSLSLATSQPSVVCSENAVDQLQETSNDEKADQTSCNGRDVPLQLLSCRSMKFSELISRSKYLTAIQEILAQITSYALGSLGPVSYLSAGSGAGISNDFSLSGQDIIMAEPTGRAWEYEGRKAQLLNLLQVVDDGYNQCLDEFHTVISAFHAATELDPKMHARFALQTVSMMYKNLRQRISSHILLMGEWENFHGPGESSAERERSLEDLFLQRQWALQQLKRKDHQLWRPQRGLPEKSVSVLRAWMFQNFLHPYPKDADKHLLALKSGLTRSQVSNWFINARVRLWKPMIEEMCVELNGRKPHLLEDEEGIHTFNPSCQGINIRQFSIN</sequence>
<name>A0AAN7K413_9MYRT</name>
<feature type="region of interest" description="Disordered" evidence="9">
    <location>
        <begin position="1"/>
        <end position="24"/>
    </location>
</feature>
<evidence type="ECO:0000256" key="2">
    <source>
        <dbReference type="ARBA" id="ARBA00006454"/>
    </source>
</evidence>
<gene>
    <name evidence="11" type="ORF">SAY87_019160</name>
</gene>
<dbReference type="SMART" id="SM00389">
    <property type="entry name" value="HOX"/>
    <property type="match status" value="1"/>
</dbReference>
<dbReference type="InterPro" id="IPR006563">
    <property type="entry name" value="POX_dom"/>
</dbReference>
<dbReference type="AlphaFoldDB" id="A0AAN7K413"/>
<protein>
    <recommendedName>
        <fullName evidence="10">Homeobox domain-containing protein</fullName>
    </recommendedName>
</protein>
<evidence type="ECO:0000256" key="5">
    <source>
        <dbReference type="ARBA" id="ARBA00023155"/>
    </source>
</evidence>
<reference evidence="11 12" key="1">
    <citation type="journal article" date="2023" name="Hortic Res">
        <title>Pangenome of water caltrop reveals structural variations and asymmetric subgenome divergence after allopolyploidization.</title>
        <authorList>
            <person name="Zhang X."/>
            <person name="Chen Y."/>
            <person name="Wang L."/>
            <person name="Yuan Y."/>
            <person name="Fang M."/>
            <person name="Shi L."/>
            <person name="Lu R."/>
            <person name="Comes H.P."/>
            <person name="Ma Y."/>
            <person name="Chen Y."/>
            <person name="Huang G."/>
            <person name="Zhou Y."/>
            <person name="Zheng Z."/>
            <person name="Qiu Y."/>
        </authorList>
    </citation>
    <scope>NUCLEOTIDE SEQUENCE [LARGE SCALE GENOMIC DNA]</scope>
    <source>
        <tissue evidence="11">Roots</tissue>
    </source>
</reference>
<keyword evidence="12" id="KW-1185">Reference proteome</keyword>
<dbReference type="GO" id="GO:0003677">
    <property type="term" value="F:DNA binding"/>
    <property type="evidence" value="ECO:0007669"/>
    <property type="project" value="UniProtKB-UniRule"/>
</dbReference>
<feature type="compositionally biased region" description="Polar residues" evidence="9">
    <location>
        <begin position="9"/>
        <end position="18"/>
    </location>
</feature>
<dbReference type="PROSITE" id="PS50071">
    <property type="entry name" value="HOMEOBOX_2"/>
    <property type="match status" value="1"/>
</dbReference>
<dbReference type="SMART" id="SM00574">
    <property type="entry name" value="POX"/>
    <property type="match status" value="1"/>
</dbReference>
<feature type="DNA-binding region" description="Homeobox" evidence="8">
    <location>
        <begin position="389"/>
        <end position="451"/>
    </location>
</feature>